<dbReference type="Pfam" id="PF05368">
    <property type="entry name" value="NmrA"/>
    <property type="match status" value="1"/>
</dbReference>
<evidence type="ECO:0000313" key="4">
    <source>
        <dbReference type="EMBL" id="KAK2604079.1"/>
    </source>
</evidence>
<gene>
    <name evidence="4" type="ORF">N8I77_007038</name>
</gene>
<protein>
    <recommendedName>
        <fullName evidence="3">NmrA-like domain-containing protein</fullName>
    </recommendedName>
</protein>
<dbReference type="AlphaFoldDB" id="A0AAD9SAI8"/>
<evidence type="ECO:0000259" key="3">
    <source>
        <dbReference type="Pfam" id="PF05368"/>
    </source>
</evidence>
<comment type="caution">
    <text evidence="4">The sequence shown here is derived from an EMBL/GenBank/DDBJ whole genome shotgun (WGS) entry which is preliminary data.</text>
</comment>
<sequence length="303" mass="32370">MSESAIKKVLVVGATGNVGKSTSKALSEDGFQVTGLSRQVPSESIPGVVELLQSDYSATSLLEAFRGQDAVISAVSSTAPGSLELQKSLVDAAIAAGVRIFVPSEFGMDTSDRSAPNFIPFLAEKIAVLDYLKERQDKISWIAVITGAMFDWGFKIPGFLGWDVNARTATIYDGGDIPYDATNLDQVGRAIAKSLKKPELTKNQYVYVNSFTVTQNEILKALKEITGEKFTVSQGTVEDLWQGGAAQLKEGQPLGVLGMLAGTVYGKGGISNFSATRVLWNEKIGLAQENLEESLRSFTAGGK</sequence>
<keyword evidence="2" id="KW-0560">Oxidoreductase</keyword>
<proteinExistence type="predicted"/>
<evidence type="ECO:0000256" key="1">
    <source>
        <dbReference type="ARBA" id="ARBA00022857"/>
    </source>
</evidence>
<dbReference type="Gene3D" id="3.40.50.720">
    <property type="entry name" value="NAD(P)-binding Rossmann-like Domain"/>
    <property type="match status" value="1"/>
</dbReference>
<organism evidence="4 5">
    <name type="scientific">Phomopsis amygdali</name>
    <name type="common">Fusicoccum amygdali</name>
    <dbReference type="NCBI Taxonomy" id="1214568"/>
    <lineage>
        <taxon>Eukaryota</taxon>
        <taxon>Fungi</taxon>
        <taxon>Dikarya</taxon>
        <taxon>Ascomycota</taxon>
        <taxon>Pezizomycotina</taxon>
        <taxon>Sordariomycetes</taxon>
        <taxon>Sordariomycetidae</taxon>
        <taxon>Diaporthales</taxon>
        <taxon>Diaporthaceae</taxon>
        <taxon>Diaporthe</taxon>
    </lineage>
</organism>
<evidence type="ECO:0000313" key="5">
    <source>
        <dbReference type="Proteomes" id="UP001265746"/>
    </source>
</evidence>
<dbReference type="PANTHER" id="PTHR47706">
    <property type="entry name" value="NMRA-LIKE FAMILY PROTEIN"/>
    <property type="match status" value="1"/>
</dbReference>
<dbReference type="InterPro" id="IPR051609">
    <property type="entry name" value="NmrA/Isoflavone_reductase-like"/>
</dbReference>
<dbReference type="InterPro" id="IPR045312">
    <property type="entry name" value="PCBER-like"/>
</dbReference>
<reference evidence="4" key="1">
    <citation type="submission" date="2023-06" db="EMBL/GenBank/DDBJ databases">
        <authorList>
            <person name="Noh H."/>
        </authorList>
    </citation>
    <scope>NUCLEOTIDE SEQUENCE</scope>
    <source>
        <strain evidence="4">DUCC20226</strain>
    </source>
</reference>
<evidence type="ECO:0000256" key="2">
    <source>
        <dbReference type="ARBA" id="ARBA00023002"/>
    </source>
</evidence>
<dbReference type="Gene3D" id="3.90.25.10">
    <property type="entry name" value="UDP-galactose 4-epimerase, domain 1"/>
    <property type="match status" value="1"/>
</dbReference>
<name>A0AAD9SAI8_PHOAM</name>
<dbReference type="PANTHER" id="PTHR47706:SF10">
    <property type="entry name" value="NMRA-LIKE DOMAIN-CONTAINING PROTEIN"/>
    <property type="match status" value="1"/>
</dbReference>
<dbReference type="CDD" id="cd05259">
    <property type="entry name" value="PCBER_SDR_a"/>
    <property type="match status" value="1"/>
</dbReference>
<feature type="domain" description="NmrA-like" evidence="3">
    <location>
        <begin position="7"/>
        <end position="240"/>
    </location>
</feature>
<keyword evidence="1" id="KW-0521">NADP</keyword>
<dbReference type="InterPro" id="IPR036291">
    <property type="entry name" value="NAD(P)-bd_dom_sf"/>
</dbReference>
<dbReference type="GO" id="GO:0016491">
    <property type="term" value="F:oxidoreductase activity"/>
    <property type="evidence" value="ECO:0007669"/>
    <property type="project" value="UniProtKB-KW"/>
</dbReference>
<dbReference type="SUPFAM" id="SSF51735">
    <property type="entry name" value="NAD(P)-binding Rossmann-fold domains"/>
    <property type="match status" value="1"/>
</dbReference>
<dbReference type="InterPro" id="IPR008030">
    <property type="entry name" value="NmrA-like"/>
</dbReference>
<keyword evidence="5" id="KW-1185">Reference proteome</keyword>
<dbReference type="EMBL" id="JAUJFL010000004">
    <property type="protein sequence ID" value="KAK2604079.1"/>
    <property type="molecule type" value="Genomic_DNA"/>
</dbReference>
<dbReference type="Proteomes" id="UP001265746">
    <property type="component" value="Unassembled WGS sequence"/>
</dbReference>
<accession>A0AAD9SAI8</accession>